<sequence length="134" mass="14921">MGNFKDILETSKEVDMCTPFMTAAGFAPSLKFVDTHANPDTQHDKLAPDIGIYPIDDQPQGGAKTDFSRMDLFIEFKFTDTSDPFCDPEDPLQPQVGDFRFESDSEYARLVCGQLASYAAAHAGCQFRVHIFGR</sequence>
<dbReference type="Proteomes" id="UP000054166">
    <property type="component" value="Unassembled WGS sequence"/>
</dbReference>
<reference evidence="1 2" key="1">
    <citation type="submission" date="2014-04" db="EMBL/GenBank/DDBJ databases">
        <authorList>
            <consortium name="DOE Joint Genome Institute"/>
            <person name="Kuo A."/>
            <person name="Tarkka M."/>
            <person name="Buscot F."/>
            <person name="Kohler A."/>
            <person name="Nagy L.G."/>
            <person name="Floudas D."/>
            <person name="Copeland A."/>
            <person name="Barry K.W."/>
            <person name="Cichocki N."/>
            <person name="Veneault-Fourrey C."/>
            <person name="LaButti K."/>
            <person name="Lindquist E.A."/>
            <person name="Lipzen A."/>
            <person name="Lundell T."/>
            <person name="Morin E."/>
            <person name="Murat C."/>
            <person name="Sun H."/>
            <person name="Tunlid A."/>
            <person name="Henrissat B."/>
            <person name="Grigoriev I.V."/>
            <person name="Hibbett D.S."/>
            <person name="Martin F."/>
            <person name="Nordberg H.P."/>
            <person name="Cantor M.N."/>
            <person name="Hua S.X."/>
        </authorList>
    </citation>
    <scope>NUCLEOTIDE SEQUENCE [LARGE SCALE GENOMIC DNA]</scope>
    <source>
        <strain evidence="1 2">F 1598</strain>
    </source>
</reference>
<dbReference type="EMBL" id="KN833053">
    <property type="protein sequence ID" value="KIM74915.1"/>
    <property type="molecule type" value="Genomic_DNA"/>
</dbReference>
<accession>A0A0C3EQP9</accession>
<proteinExistence type="predicted"/>
<evidence type="ECO:0000313" key="2">
    <source>
        <dbReference type="Proteomes" id="UP000054166"/>
    </source>
</evidence>
<evidence type="ECO:0000313" key="1">
    <source>
        <dbReference type="EMBL" id="KIM74915.1"/>
    </source>
</evidence>
<organism evidence="1 2">
    <name type="scientific">Piloderma croceum (strain F 1598)</name>
    <dbReference type="NCBI Taxonomy" id="765440"/>
    <lineage>
        <taxon>Eukaryota</taxon>
        <taxon>Fungi</taxon>
        <taxon>Dikarya</taxon>
        <taxon>Basidiomycota</taxon>
        <taxon>Agaricomycotina</taxon>
        <taxon>Agaricomycetes</taxon>
        <taxon>Agaricomycetidae</taxon>
        <taxon>Atheliales</taxon>
        <taxon>Atheliaceae</taxon>
        <taxon>Piloderma</taxon>
    </lineage>
</organism>
<dbReference type="AlphaFoldDB" id="A0A0C3EQP9"/>
<reference evidence="2" key="2">
    <citation type="submission" date="2015-01" db="EMBL/GenBank/DDBJ databases">
        <title>Evolutionary Origins and Diversification of the Mycorrhizal Mutualists.</title>
        <authorList>
            <consortium name="DOE Joint Genome Institute"/>
            <consortium name="Mycorrhizal Genomics Consortium"/>
            <person name="Kohler A."/>
            <person name="Kuo A."/>
            <person name="Nagy L.G."/>
            <person name="Floudas D."/>
            <person name="Copeland A."/>
            <person name="Barry K.W."/>
            <person name="Cichocki N."/>
            <person name="Veneault-Fourrey C."/>
            <person name="LaButti K."/>
            <person name="Lindquist E.A."/>
            <person name="Lipzen A."/>
            <person name="Lundell T."/>
            <person name="Morin E."/>
            <person name="Murat C."/>
            <person name="Riley R."/>
            <person name="Ohm R."/>
            <person name="Sun H."/>
            <person name="Tunlid A."/>
            <person name="Henrissat B."/>
            <person name="Grigoriev I.V."/>
            <person name="Hibbett D.S."/>
            <person name="Martin F."/>
        </authorList>
    </citation>
    <scope>NUCLEOTIDE SEQUENCE [LARGE SCALE GENOMIC DNA]</scope>
    <source>
        <strain evidence="2">F 1598</strain>
    </source>
</reference>
<dbReference type="InParanoid" id="A0A0C3EQP9"/>
<gene>
    <name evidence="1" type="ORF">PILCRDRAFT_827745</name>
</gene>
<evidence type="ECO:0008006" key="3">
    <source>
        <dbReference type="Google" id="ProtNLM"/>
    </source>
</evidence>
<name>A0A0C3EQP9_PILCF</name>
<keyword evidence="2" id="KW-1185">Reference proteome</keyword>
<dbReference type="HOGENOM" id="CLU_127230_0_0_1"/>
<protein>
    <recommendedName>
        <fullName evidence="3">Fungal-type protein kinase domain-containing protein</fullName>
    </recommendedName>
</protein>